<accession>A0A9P6QDQ2</accession>
<reference evidence="2" key="1">
    <citation type="journal article" date="2020" name="Fungal Divers.">
        <title>Resolving the Mortierellaceae phylogeny through synthesis of multi-gene phylogenetics and phylogenomics.</title>
        <authorList>
            <person name="Vandepol N."/>
            <person name="Liber J."/>
            <person name="Desiro A."/>
            <person name="Na H."/>
            <person name="Kennedy M."/>
            <person name="Barry K."/>
            <person name="Grigoriev I.V."/>
            <person name="Miller A.N."/>
            <person name="O'Donnell K."/>
            <person name="Stajich J.E."/>
            <person name="Bonito G."/>
        </authorList>
    </citation>
    <scope>NUCLEOTIDE SEQUENCE</scope>
    <source>
        <strain evidence="2">KOD948</strain>
    </source>
</reference>
<evidence type="ECO:0000313" key="2">
    <source>
        <dbReference type="EMBL" id="KAG0263981.1"/>
    </source>
</evidence>
<dbReference type="PANTHER" id="PTHR35895:SF1">
    <property type="entry name" value="LIPID-BINDING SERUM GLYCOPROTEIN C-TERMINAL DOMAIN-CONTAINING PROTEIN"/>
    <property type="match status" value="1"/>
</dbReference>
<keyword evidence="1" id="KW-1133">Transmembrane helix</keyword>
<name>A0A9P6QDQ2_9FUNG</name>
<gene>
    <name evidence="2" type="ORF">BG011_007702</name>
</gene>
<proteinExistence type="predicted"/>
<keyword evidence="1" id="KW-0812">Transmembrane</keyword>
<keyword evidence="1" id="KW-0472">Membrane</keyword>
<keyword evidence="3" id="KW-1185">Reference proteome</keyword>
<evidence type="ECO:0000313" key="3">
    <source>
        <dbReference type="Proteomes" id="UP000726737"/>
    </source>
</evidence>
<dbReference type="InterPro" id="IPR046368">
    <property type="entry name" value="Tag1"/>
</dbReference>
<dbReference type="OrthoDB" id="10039566at2759"/>
<feature type="transmembrane region" description="Helical" evidence="1">
    <location>
        <begin position="36"/>
        <end position="61"/>
    </location>
</feature>
<sequence>MEAGTAHPQFSSALQLEKGGIVVFYREPQPLLPSKCFWCTICCSVFLFLLVIMIPIGYFILMSRIVQSVVDGSQMSLVQFNIMEPVDTMTRVTLLGNVDHAGIFPATIVFPDPIMVTFKGRALGRMRLNDVGIFSGKAIINDVAEFLIVDTDAFSRFAQEMLTTGSFVWTLSSTIHVKVLGFIPVNGIRLKKNLTLLGMNGFKNIKIEKLDLHADAPNNQGAMVKLVMFMNNPSPIGVSLGSVVLDLFYEDTHLGQVTAKDAVLVGASKSPLILEGTLYRQTEQKHLDNLSVFFSNYLSGKVVMAVAKGVSVKPDSIRPMPWVSDGIMALTLNVPLRSSMSLQLIHGIAIDNFAITLNSTTPYVPTIQSTKMSAGFKLPFNISISARNVSNSIALAYADKVLGNINSGIPSLANLNTSGLISFSLPTSSMMINDGAHEDFDTFVEGLITKAEQKFSVIGLSNATVETSMGVVALTGIPFDSPMTIKCFNFNAMSYRVSNIVISGGTSDHIIFDNMIALSNPSSLCVNGGRVSLNVYDALNVYFGDLVISDLNIVPGSNPTAIQFLFHPANTMLGDRFMSQYLAGATLPLRVLGTASSTSLPELQKALSLVTLSSSVTGMLPPSKLITSGEAISTLNTVLDSHQTTFKVVIQNHLATELYFTGISCKVTWKGSHFSIIDNHSQFPIPAIESASSPSLTLHHPRDIEFSLFLTNQFIPTYPAIVLDGGVMVPFDLDFQIGVRIGRANGYAATIHYVQKQDIRVKMIILGLDVSGAVGKPVPGGRARVL</sequence>
<dbReference type="EMBL" id="JAAAJA010000060">
    <property type="protein sequence ID" value="KAG0263981.1"/>
    <property type="molecule type" value="Genomic_DNA"/>
</dbReference>
<dbReference type="Pfam" id="PF12505">
    <property type="entry name" value="DUF3712"/>
    <property type="match status" value="1"/>
</dbReference>
<dbReference type="Proteomes" id="UP000726737">
    <property type="component" value="Unassembled WGS sequence"/>
</dbReference>
<organism evidence="2 3">
    <name type="scientific">Mortierella polycephala</name>
    <dbReference type="NCBI Taxonomy" id="41804"/>
    <lineage>
        <taxon>Eukaryota</taxon>
        <taxon>Fungi</taxon>
        <taxon>Fungi incertae sedis</taxon>
        <taxon>Mucoromycota</taxon>
        <taxon>Mortierellomycotina</taxon>
        <taxon>Mortierellomycetes</taxon>
        <taxon>Mortierellales</taxon>
        <taxon>Mortierellaceae</taxon>
        <taxon>Mortierella</taxon>
    </lineage>
</organism>
<dbReference type="InterPro" id="IPR022185">
    <property type="entry name" value="DUF3712"/>
</dbReference>
<comment type="caution">
    <text evidence="2">The sequence shown here is derived from an EMBL/GenBank/DDBJ whole genome shotgun (WGS) entry which is preliminary data.</text>
</comment>
<dbReference type="GO" id="GO:0000329">
    <property type="term" value="C:fungal-type vacuole membrane"/>
    <property type="evidence" value="ECO:0007669"/>
    <property type="project" value="InterPro"/>
</dbReference>
<evidence type="ECO:0000256" key="1">
    <source>
        <dbReference type="SAM" id="Phobius"/>
    </source>
</evidence>
<dbReference type="AlphaFoldDB" id="A0A9P6QDQ2"/>
<dbReference type="PANTHER" id="PTHR35895">
    <property type="entry name" value="CHROMOSOME 16, WHOLE GENOME SHOTGUN SEQUENCE"/>
    <property type="match status" value="1"/>
</dbReference>
<protein>
    <submittedName>
        <fullName evidence="2">Uncharacterized protein</fullName>
    </submittedName>
</protein>